<proteinExistence type="predicted"/>
<dbReference type="AlphaFoldDB" id="A0A2L2SSM0"/>
<dbReference type="EMBL" id="LN649230">
    <property type="protein sequence ID" value="CEI60164.1"/>
    <property type="molecule type" value="Genomic_DNA"/>
</dbReference>
<dbReference type="Proteomes" id="UP000245910">
    <property type="component" value="Chromosome II"/>
</dbReference>
<protein>
    <submittedName>
        <fullName evidence="1">Uncharacterized protein</fullName>
    </submittedName>
</protein>
<keyword evidence="2" id="KW-1185">Reference proteome</keyword>
<sequence length="47" mass="5485">MPGRNNIKLATREARRYSLYISLIASLFHFQDLEYCSHVPDELICSI</sequence>
<evidence type="ECO:0000313" key="1">
    <source>
        <dbReference type="EMBL" id="CEI60164.1"/>
    </source>
</evidence>
<organism evidence="1 2">
    <name type="scientific">Fusarium venenatum</name>
    <dbReference type="NCBI Taxonomy" id="56646"/>
    <lineage>
        <taxon>Eukaryota</taxon>
        <taxon>Fungi</taxon>
        <taxon>Dikarya</taxon>
        <taxon>Ascomycota</taxon>
        <taxon>Pezizomycotina</taxon>
        <taxon>Sordariomycetes</taxon>
        <taxon>Hypocreomycetidae</taxon>
        <taxon>Hypocreales</taxon>
        <taxon>Nectriaceae</taxon>
        <taxon>Fusarium</taxon>
    </lineage>
</organism>
<accession>A0A2L2SSM0</accession>
<evidence type="ECO:0000313" key="2">
    <source>
        <dbReference type="Proteomes" id="UP000245910"/>
    </source>
</evidence>
<name>A0A2L2SSM0_9HYPO</name>
<dbReference type="STRING" id="56646.A0A2L2SSM0"/>
<reference evidence="2" key="1">
    <citation type="submission" date="2014-10" db="EMBL/GenBank/DDBJ databases">
        <authorList>
            <person name="King R."/>
        </authorList>
    </citation>
    <scope>NUCLEOTIDE SEQUENCE [LARGE SCALE GENOMIC DNA]</scope>
    <source>
        <strain evidence="2">A3/5</strain>
    </source>
</reference>